<protein>
    <submittedName>
        <fullName evidence="1">Uncharacterized protein</fullName>
    </submittedName>
</protein>
<dbReference type="EMBL" id="PGLV01000001">
    <property type="protein sequence ID" value="POZ57182.1"/>
    <property type="molecule type" value="Genomic_DNA"/>
</dbReference>
<accession>A0A2S5D2H8</accession>
<evidence type="ECO:0000313" key="1">
    <source>
        <dbReference type="EMBL" id="POZ57182.1"/>
    </source>
</evidence>
<gene>
    <name evidence="1" type="ORF">LYSIN_01965</name>
</gene>
<name>A0A2S5D2H8_LYSSH</name>
<dbReference type="Proteomes" id="UP000237319">
    <property type="component" value="Unassembled WGS sequence"/>
</dbReference>
<sequence length="107" mass="12633">MSFKREMFAEKDYEIAAKILHQEGIIYADDNRFDCFHNSIEYTAQLLEILREKLAKHDSSYGSDEEDQSHLLSLEEPNANGHWLHAIYTDMYEPREALELVRDRKTP</sequence>
<dbReference type="RefSeq" id="WP_103977082.1">
    <property type="nucleotide sequence ID" value="NZ_PGLV01000001.1"/>
</dbReference>
<organism evidence="1 2">
    <name type="scientific">Lysinibacillus sphaericus</name>
    <name type="common">Bacillus sphaericus</name>
    <dbReference type="NCBI Taxonomy" id="1421"/>
    <lineage>
        <taxon>Bacteria</taxon>
        <taxon>Bacillati</taxon>
        <taxon>Bacillota</taxon>
        <taxon>Bacilli</taxon>
        <taxon>Bacillales</taxon>
        <taxon>Bacillaceae</taxon>
        <taxon>Lysinibacillus</taxon>
    </lineage>
</organism>
<dbReference type="AlphaFoldDB" id="A0A2S5D2H8"/>
<proteinExistence type="predicted"/>
<comment type="caution">
    <text evidence="1">The sequence shown here is derived from an EMBL/GenBank/DDBJ whole genome shotgun (WGS) entry which is preliminary data.</text>
</comment>
<keyword evidence="2" id="KW-1185">Reference proteome</keyword>
<reference evidence="1 2" key="1">
    <citation type="submission" date="2017-11" db="EMBL/GenBank/DDBJ databases">
        <title>Genome sequence of Lysinibacillus sphaericus, a lignin-degrading bacteria isolated from municipal solid waste soil.</title>
        <authorList>
            <person name="Persinoti G.F."/>
            <person name="Paixao D.A."/>
            <person name="Bugg T.D."/>
            <person name="Squina F.M."/>
        </authorList>
    </citation>
    <scope>NUCLEOTIDE SEQUENCE [LARGE SCALE GENOMIC DNA]</scope>
    <source>
        <strain evidence="1 2">A1</strain>
    </source>
</reference>
<evidence type="ECO:0000313" key="2">
    <source>
        <dbReference type="Proteomes" id="UP000237319"/>
    </source>
</evidence>